<dbReference type="GO" id="GO:0003964">
    <property type="term" value="F:RNA-directed DNA polymerase activity"/>
    <property type="evidence" value="ECO:0007669"/>
    <property type="project" value="UniProtKB-KW"/>
</dbReference>
<feature type="region of interest" description="Disordered" evidence="7">
    <location>
        <begin position="251"/>
        <end position="291"/>
    </location>
</feature>
<dbReference type="AlphaFoldDB" id="A0A3M0LKU3"/>
<evidence type="ECO:0000256" key="3">
    <source>
        <dbReference type="ARBA" id="ARBA00022722"/>
    </source>
</evidence>
<dbReference type="InterPro" id="IPR043128">
    <property type="entry name" value="Rev_trsase/Diguanyl_cyclase"/>
</dbReference>
<evidence type="ECO:0008006" key="10">
    <source>
        <dbReference type="Google" id="ProtNLM"/>
    </source>
</evidence>
<dbReference type="Proteomes" id="UP000269221">
    <property type="component" value="Unassembled WGS sequence"/>
</dbReference>
<name>A0A3M0LKU3_HIRRU</name>
<keyword evidence="6" id="KW-0695">RNA-directed DNA polymerase</keyword>
<dbReference type="PANTHER" id="PTHR41694">
    <property type="entry name" value="ENDOGENOUS RETROVIRUS GROUP K MEMBER POL PROTEIN"/>
    <property type="match status" value="1"/>
</dbReference>
<proteinExistence type="predicted"/>
<dbReference type="InterPro" id="IPR043502">
    <property type="entry name" value="DNA/RNA_pol_sf"/>
</dbReference>
<keyword evidence="2" id="KW-0548">Nucleotidyltransferase</keyword>
<organism evidence="8 9">
    <name type="scientific">Hirundo rustica rustica</name>
    <dbReference type="NCBI Taxonomy" id="333673"/>
    <lineage>
        <taxon>Eukaryota</taxon>
        <taxon>Metazoa</taxon>
        <taxon>Chordata</taxon>
        <taxon>Craniata</taxon>
        <taxon>Vertebrata</taxon>
        <taxon>Euteleostomi</taxon>
        <taxon>Archelosauria</taxon>
        <taxon>Archosauria</taxon>
        <taxon>Dinosauria</taxon>
        <taxon>Saurischia</taxon>
        <taxon>Theropoda</taxon>
        <taxon>Coelurosauria</taxon>
        <taxon>Aves</taxon>
        <taxon>Neognathae</taxon>
        <taxon>Neoaves</taxon>
        <taxon>Telluraves</taxon>
        <taxon>Australaves</taxon>
        <taxon>Passeriformes</taxon>
        <taxon>Sylvioidea</taxon>
        <taxon>Hirundinidae</taxon>
        <taxon>Hirundo</taxon>
    </lineage>
</organism>
<dbReference type="SUPFAM" id="SSF56672">
    <property type="entry name" value="DNA/RNA polymerases"/>
    <property type="match status" value="2"/>
</dbReference>
<evidence type="ECO:0000256" key="7">
    <source>
        <dbReference type="SAM" id="MobiDB-lite"/>
    </source>
</evidence>
<comment type="caution">
    <text evidence="8">The sequence shown here is derived from an EMBL/GenBank/DDBJ whole genome shotgun (WGS) entry which is preliminary data.</text>
</comment>
<keyword evidence="4" id="KW-0255">Endonuclease</keyword>
<dbReference type="PANTHER" id="PTHR41694:SF3">
    <property type="entry name" value="RNA-DIRECTED DNA POLYMERASE-RELATED"/>
    <property type="match status" value="1"/>
</dbReference>
<keyword evidence="1" id="KW-0808">Transferase</keyword>
<keyword evidence="3" id="KW-0540">Nuclease</keyword>
<sequence>MRRGLTELIEQPASDSGVFKNSPTLFGEQLAKDLESWEAPPEEGKLLQYVDDILIATRTKEACVAWTVSLLNFLGLQGGNQGEPVHHDCLETIEASYSSRPDLKDAPLMMQKPGSLMGAATSSVESDMLVRAAAGEAIILHYMDDVLVCAPNDDLLSHVLDPTIDSLVAAGFELQEEKIQRMPPWMYLGLEIGKLTIVPQILAVKNNIRTLADVQQLCGSLNWVLLMTEAAIRTKERGWIHASRIKGPVDKPKEWTITSEPGDTKLTLKRGLGGNELGRPKWSKKHTQDHT</sequence>
<protein>
    <recommendedName>
        <fullName evidence="10">Reverse transcriptase domain-containing protein</fullName>
    </recommendedName>
</protein>
<evidence type="ECO:0000313" key="8">
    <source>
        <dbReference type="EMBL" id="RMC19727.1"/>
    </source>
</evidence>
<reference evidence="8 9" key="1">
    <citation type="submission" date="2018-07" db="EMBL/GenBank/DDBJ databases">
        <title>A high quality draft genome assembly of the barn swallow (H. rustica rustica).</title>
        <authorList>
            <person name="Formenti G."/>
            <person name="Chiara M."/>
            <person name="Poveda L."/>
            <person name="Francoijs K.-J."/>
            <person name="Bonisoli-Alquati A."/>
            <person name="Canova L."/>
            <person name="Gianfranceschi L."/>
            <person name="Horner D.S."/>
            <person name="Saino N."/>
        </authorList>
    </citation>
    <scope>NUCLEOTIDE SEQUENCE [LARGE SCALE GENOMIC DNA]</scope>
    <source>
        <strain evidence="8">Chelidonia</strain>
        <tissue evidence="8">Blood</tissue>
    </source>
</reference>
<dbReference type="GO" id="GO:0035613">
    <property type="term" value="F:RNA stem-loop binding"/>
    <property type="evidence" value="ECO:0007669"/>
    <property type="project" value="TreeGrafter"/>
</dbReference>
<gene>
    <name evidence="8" type="ORF">DUI87_03291</name>
</gene>
<dbReference type="GO" id="GO:0016787">
    <property type="term" value="F:hydrolase activity"/>
    <property type="evidence" value="ECO:0007669"/>
    <property type="project" value="UniProtKB-KW"/>
</dbReference>
<evidence type="ECO:0000256" key="1">
    <source>
        <dbReference type="ARBA" id="ARBA00022679"/>
    </source>
</evidence>
<dbReference type="Gene3D" id="3.30.70.270">
    <property type="match status" value="2"/>
</dbReference>
<dbReference type="EMBL" id="QRBI01000094">
    <property type="protein sequence ID" value="RMC19727.1"/>
    <property type="molecule type" value="Genomic_DNA"/>
</dbReference>
<evidence type="ECO:0000256" key="5">
    <source>
        <dbReference type="ARBA" id="ARBA00022801"/>
    </source>
</evidence>
<evidence type="ECO:0000256" key="2">
    <source>
        <dbReference type="ARBA" id="ARBA00022695"/>
    </source>
</evidence>
<keyword evidence="5" id="KW-0378">Hydrolase</keyword>
<dbReference type="OrthoDB" id="9319918at2759"/>
<dbReference type="Gene3D" id="2.30.30.850">
    <property type="match status" value="1"/>
</dbReference>
<accession>A0A3M0LKU3</accession>
<dbReference type="GO" id="GO:0004519">
    <property type="term" value="F:endonuclease activity"/>
    <property type="evidence" value="ECO:0007669"/>
    <property type="project" value="UniProtKB-KW"/>
</dbReference>
<evidence type="ECO:0000256" key="4">
    <source>
        <dbReference type="ARBA" id="ARBA00022759"/>
    </source>
</evidence>
<evidence type="ECO:0000256" key="6">
    <source>
        <dbReference type="ARBA" id="ARBA00022918"/>
    </source>
</evidence>
<keyword evidence="9" id="KW-1185">Reference proteome</keyword>
<evidence type="ECO:0000313" key="9">
    <source>
        <dbReference type="Proteomes" id="UP000269221"/>
    </source>
</evidence>